<evidence type="ECO:0000313" key="3">
    <source>
        <dbReference type="EMBL" id="MEB3345468.1"/>
    </source>
</evidence>
<feature type="domain" description="Signal transduction histidine kinase internal region" evidence="2">
    <location>
        <begin position="166"/>
        <end position="244"/>
    </location>
</feature>
<dbReference type="RefSeq" id="WP_324179493.1">
    <property type="nucleotide sequence ID" value="NZ_BAABAW010000007.1"/>
</dbReference>
<accession>A0ABU5ZUY2</accession>
<feature type="transmembrane region" description="Helical" evidence="1">
    <location>
        <begin position="80"/>
        <end position="98"/>
    </location>
</feature>
<proteinExistence type="predicted"/>
<protein>
    <submittedName>
        <fullName evidence="3">Histidine kinase</fullName>
    </submittedName>
</protein>
<name>A0ABU5ZUY2_9FLAO</name>
<evidence type="ECO:0000256" key="1">
    <source>
        <dbReference type="SAM" id="Phobius"/>
    </source>
</evidence>
<dbReference type="Pfam" id="PF06580">
    <property type="entry name" value="His_kinase"/>
    <property type="match status" value="1"/>
</dbReference>
<gene>
    <name evidence="3" type="ORF">U6A24_08365</name>
</gene>
<keyword evidence="1" id="KW-0812">Transmembrane</keyword>
<keyword evidence="4" id="KW-1185">Reference proteome</keyword>
<dbReference type="PANTHER" id="PTHR34220:SF7">
    <property type="entry name" value="SENSOR HISTIDINE KINASE YPDA"/>
    <property type="match status" value="1"/>
</dbReference>
<comment type="caution">
    <text evidence="3">The sequence shown here is derived from an EMBL/GenBank/DDBJ whole genome shotgun (WGS) entry which is preliminary data.</text>
</comment>
<dbReference type="InterPro" id="IPR010559">
    <property type="entry name" value="Sig_transdc_His_kin_internal"/>
</dbReference>
<reference evidence="3 4" key="1">
    <citation type="journal article" date="2013" name="Int. J. Syst. Evol. Microbiol.">
        <title>Aquimarina gracilis sp. nov., isolated from the gut microflora of a mussel, Mytilus coruscus, and emended description of Aquimarina spongiae.</title>
        <authorList>
            <person name="Park S.C."/>
            <person name="Choe H.N."/>
            <person name="Baik K.S."/>
            <person name="Seong C.N."/>
        </authorList>
    </citation>
    <scope>NUCLEOTIDE SEQUENCE [LARGE SCALE GENOMIC DNA]</scope>
    <source>
        <strain evidence="3 4">PSC32</strain>
    </source>
</reference>
<organism evidence="3 4">
    <name type="scientific">Aquimarina gracilis</name>
    <dbReference type="NCBI Taxonomy" id="874422"/>
    <lineage>
        <taxon>Bacteria</taxon>
        <taxon>Pseudomonadati</taxon>
        <taxon>Bacteroidota</taxon>
        <taxon>Flavobacteriia</taxon>
        <taxon>Flavobacteriales</taxon>
        <taxon>Flavobacteriaceae</taxon>
        <taxon>Aquimarina</taxon>
    </lineage>
</organism>
<keyword evidence="3" id="KW-0418">Kinase</keyword>
<feature type="transmembrane region" description="Helical" evidence="1">
    <location>
        <begin position="24"/>
        <end position="41"/>
    </location>
</feature>
<keyword evidence="1" id="KW-0472">Membrane</keyword>
<evidence type="ECO:0000313" key="4">
    <source>
        <dbReference type="Proteomes" id="UP001327027"/>
    </source>
</evidence>
<feature type="transmembrane region" description="Helical" evidence="1">
    <location>
        <begin position="53"/>
        <end position="71"/>
    </location>
</feature>
<dbReference type="Gene3D" id="3.30.565.10">
    <property type="entry name" value="Histidine kinase-like ATPase, C-terminal domain"/>
    <property type="match status" value="1"/>
</dbReference>
<dbReference type="InterPro" id="IPR036890">
    <property type="entry name" value="HATPase_C_sf"/>
</dbReference>
<sequence length="358" mass="41807">MKSEQIINTVPLNSLFSKKITKHILYWIGILVFFGITWGTYDHDYKRSFLIQFFGLPGKIVLVYITLLFLIPKFFVTRKFTLFVIFYFFTLVVTTIIIQRPIMLYHVEPNYLPGWNSAGFFAVNEIMKTALDVNNAAILPMAYIFFKFYYNSQQKALSLEKEKLAAELNQLRNQVHPHFLFNTLNNLYSLIIQKSSNAEAAVLKLSGLMRYMLYEANVPKVPLSKEIEYLKNYVDLEKLRFDDQMDISFNTETDKEYMIPPFLLIPFVENAFKHGSHIQSNSWIVISILVKKKSLIMKVENSKLQNQKQDINLEGGIGFTNVKKRLELLYKNNYLLKTEDTGLSYESTLKLNLDTNER</sequence>
<dbReference type="InterPro" id="IPR050640">
    <property type="entry name" value="Bact_2-comp_sensor_kinase"/>
</dbReference>
<keyword evidence="1" id="KW-1133">Transmembrane helix</keyword>
<dbReference type="Proteomes" id="UP001327027">
    <property type="component" value="Unassembled WGS sequence"/>
</dbReference>
<dbReference type="GO" id="GO:0016301">
    <property type="term" value="F:kinase activity"/>
    <property type="evidence" value="ECO:0007669"/>
    <property type="project" value="UniProtKB-KW"/>
</dbReference>
<dbReference type="EMBL" id="JAYKLX010000003">
    <property type="protein sequence ID" value="MEB3345468.1"/>
    <property type="molecule type" value="Genomic_DNA"/>
</dbReference>
<keyword evidence="3" id="KW-0808">Transferase</keyword>
<evidence type="ECO:0000259" key="2">
    <source>
        <dbReference type="Pfam" id="PF06580"/>
    </source>
</evidence>
<dbReference type="PANTHER" id="PTHR34220">
    <property type="entry name" value="SENSOR HISTIDINE KINASE YPDA"/>
    <property type="match status" value="1"/>
</dbReference>